<evidence type="ECO:0000259" key="5">
    <source>
        <dbReference type="PROSITE" id="PS51233"/>
    </source>
</evidence>
<accession>A0AAW0N809</accession>
<evidence type="ECO:0000313" key="7">
    <source>
        <dbReference type="Proteomes" id="UP001460270"/>
    </source>
</evidence>
<comment type="caution">
    <text evidence="6">The sequence shown here is derived from an EMBL/GenBank/DDBJ whole genome shotgun (WGS) entry which is preliminary data.</text>
</comment>
<dbReference type="InterPro" id="IPR050780">
    <property type="entry name" value="Mucin_vWF_Thrombospondin_sf"/>
</dbReference>
<dbReference type="Pfam" id="PF12714">
    <property type="entry name" value="TILa"/>
    <property type="match status" value="4"/>
</dbReference>
<dbReference type="InterPro" id="IPR036084">
    <property type="entry name" value="Ser_inhib-like_sf"/>
</dbReference>
<keyword evidence="4" id="KW-0472">Membrane</keyword>
<evidence type="ECO:0000256" key="3">
    <source>
        <dbReference type="ARBA" id="ARBA00023180"/>
    </source>
</evidence>
<dbReference type="GO" id="GO:0031012">
    <property type="term" value="C:extracellular matrix"/>
    <property type="evidence" value="ECO:0007669"/>
    <property type="project" value="TreeGrafter"/>
</dbReference>
<dbReference type="Proteomes" id="UP001460270">
    <property type="component" value="Unassembled WGS sequence"/>
</dbReference>
<name>A0AAW0N809_9GOBI</name>
<keyword evidence="4" id="KW-0812">Transmembrane</keyword>
<dbReference type="InterPro" id="IPR014853">
    <property type="entry name" value="VWF/SSPO/ZAN-like_Cys-rich_dom"/>
</dbReference>
<feature type="domain" description="VWFD" evidence="5">
    <location>
        <begin position="1313"/>
        <end position="1492"/>
    </location>
</feature>
<keyword evidence="4" id="KW-1133">Transmembrane helix</keyword>
<feature type="domain" description="VWFD" evidence="5">
    <location>
        <begin position="945"/>
        <end position="1116"/>
    </location>
</feature>
<dbReference type="Gene3D" id="2.10.25.10">
    <property type="entry name" value="Laminin"/>
    <property type="match status" value="5"/>
</dbReference>
<organism evidence="6 7">
    <name type="scientific">Mugilogobius chulae</name>
    <name type="common">yellowstripe goby</name>
    <dbReference type="NCBI Taxonomy" id="88201"/>
    <lineage>
        <taxon>Eukaryota</taxon>
        <taxon>Metazoa</taxon>
        <taxon>Chordata</taxon>
        <taxon>Craniata</taxon>
        <taxon>Vertebrata</taxon>
        <taxon>Euteleostomi</taxon>
        <taxon>Actinopterygii</taxon>
        <taxon>Neopterygii</taxon>
        <taxon>Teleostei</taxon>
        <taxon>Neoteleostei</taxon>
        <taxon>Acanthomorphata</taxon>
        <taxon>Gobiaria</taxon>
        <taxon>Gobiiformes</taxon>
        <taxon>Gobioidei</taxon>
        <taxon>Gobiidae</taxon>
        <taxon>Gobionellinae</taxon>
        <taxon>Mugilogobius</taxon>
    </lineage>
</organism>
<keyword evidence="2" id="KW-1015">Disulfide bond</keyword>
<dbReference type="InterPro" id="IPR002919">
    <property type="entry name" value="TIL_dom"/>
</dbReference>
<evidence type="ECO:0000256" key="4">
    <source>
        <dbReference type="SAM" id="Phobius"/>
    </source>
</evidence>
<dbReference type="InterPro" id="IPR001007">
    <property type="entry name" value="VWF_dom"/>
</dbReference>
<feature type="domain" description="VWFD" evidence="5">
    <location>
        <begin position="1702"/>
        <end position="1800"/>
    </location>
</feature>
<dbReference type="SMART" id="SM00832">
    <property type="entry name" value="C8"/>
    <property type="match status" value="4"/>
</dbReference>
<dbReference type="Pfam" id="PF00094">
    <property type="entry name" value="VWD"/>
    <property type="match status" value="6"/>
</dbReference>
<keyword evidence="3" id="KW-0325">Glycoprotein</keyword>
<dbReference type="SUPFAM" id="SSF57567">
    <property type="entry name" value="Serine protease inhibitors"/>
    <property type="match status" value="5"/>
</dbReference>
<dbReference type="FunFam" id="2.10.25.10:FF:000055">
    <property type="entry name" value="alpha-tectorin isoform X1"/>
    <property type="match status" value="5"/>
</dbReference>
<keyword evidence="7" id="KW-1185">Reference proteome</keyword>
<keyword evidence="1" id="KW-0677">Repeat</keyword>
<dbReference type="SMART" id="SM00216">
    <property type="entry name" value="VWD"/>
    <property type="match status" value="4"/>
</dbReference>
<dbReference type="InterPro" id="IPR001846">
    <property type="entry name" value="VWF_type-D"/>
</dbReference>
<feature type="transmembrane region" description="Helical" evidence="4">
    <location>
        <begin position="14"/>
        <end position="38"/>
    </location>
</feature>
<dbReference type="SMART" id="SM00215">
    <property type="entry name" value="VWC_out"/>
    <property type="match status" value="5"/>
</dbReference>
<evidence type="ECO:0000256" key="1">
    <source>
        <dbReference type="ARBA" id="ARBA00022737"/>
    </source>
</evidence>
<feature type="domain" description="VWFD" evidence="5">
    <location>
        <begin position="571"/>
        <end position="620"/>
    </location>
</feature>
<proteinExistence type="predicted"/>
<protein>
    <recommendedName>
        <fullName evidence="5">VWFD domain-containing protein</fullName>
    </recommendedName>
</protein>
<evidence type="ECO:0000313" key="6">
    <source>
        <dbReference type="EMBL" id="KAK7886668.1"/>
    </source>
</evidence>
<reference evidence="7" key="1">
    <citation type="submission" date="2024-04" db="EMBL/GenBank/DDBJ databases">
        <title>Salinicola lusitanus LLJ914,a marine bacterium isolated from the Okinawa Trough.</title>
        <authorList>
            <person name="Li J."/>
        </authorList>
    </citation>
    <scope>NUCLEOTIDE SEQUENCE [LARGE SCALE GENOMIC DNA]</scope>
</reference>
<feature type="domain" description="VWFD" evidence="5">
    <location>
        <begin position="159"/>
        <end position="362"/>
    </location>
</feature>
<sequence>MSLNNLRLLQKLEWVNAIVCILAAMDSLLLLCAALLYLSPPKCPPKSHYDLCGSACPATCSDPNAPLKCKPYFCVESCTCNKGYVLSGKKCVRLDKCGCTYEGRYVPRGKSFWADQNCQKWCRCDPKSGKMLCKNRGCRKGEQCQLVDGVRKCEAVSVKTCQAIGDPHYKTFDGRRYNFQGTCVYQLAALCSNDPELVPFEVNVQNDNRGAYTKLVEVKIFSMSIVITRTHKGRIMVSLEPCQKIYMFLHFYCIFQILNTFVFQVNNELVNLPISLQDEEVNVYKSGWYAVVQTNFGLKVIFDWESAVFVTLPSEYMGEVCGLCGNYNGEAQDDLIPKNSDSPVKPDDFGASWRVAKIPGCVEECKGMCPDCDINEMVQYEKKDFCGIIKDPRGPFRECHAKVNPDDYFEDCAYDVCLYKGRKTVLCQAITAYTSACQEAGAKVYSWRTSQFCGMKCPVNSHYEVCAVACPDTCQSMTPPQGCKEFCREDCTCDEGHILSGDSCVPFSECGCVHEERYYHIGQVFYPNGQCEEECKCGQDGEVECKKFSCGPNEVCMIANGVQKCHPVGNGICQASGDPHYTSFDGRRFDFQGTCTYTLSQTYDLEGTHLMPFSVQVENVEWNVNSHVPDLQGRTRYIIETDFGLRVSYDLIHHVVVTVPGNYRNKLCGLCGNFNDNPKDDFQLPNKQLTDNVNFFGKSWKVTIPNVVCSNGCEGNNCPNCDSAHKAVFSKPTYCGIMTAPKGPFAECHSKLDPRPYFDDCVFDVCASNGEGNVLCDSVAAYAFNCHMAGVEVKSWRSPSFCPMKCPANSHYEVCADSCSAACPGLTEIVECPTGCTEGCECDEGFMFNGQSCVKEAECGCYDQGKTYKPGEVVYNEDCTTKCMCDPTKGLVCENHSCPQGTKCTVKKDIQGCYSTDPCKDAKCRVKEMCHVENDEAVCVPEYTGVCWAWGDPHYHTFDNYNFDFQGTCRYVISKTCGDLDGLVPFSITERNDNRGNTAVSLFEKQRCLCMDIVDGELLNLPVLLDEEGQIVTLVQQGHTVRIETDFGLIVTYDWNWKLEIRLPSSYYNLVCGLCGNFNGNNHDELQNPASKSVSSVIEWGKSWQTPEQDKDTPCWDTCDQNCPTCDGNQQKLYETEAFCGALTAKVDNVFKTCHDKVDPEAFMNSCAFDMCQNKGDKKMLCQAMASYSQHCREEGIIIKGWRQKFGCPMNCQRHSHFEECATPCQPSCPFPEQKEKCTGTCIETCVCDNGYVLSAGVCVPAKTCGCSYRGRYYKPGQRFWEGQACGRLCECDTTLKCTVVDGVRACRPISHATCTASGDPHYRSFDGRRFDFQGTCVYQLVALCSEQPDLEPFKVTVQNEYRGNNKAVSYTKTVTLSIYGATLTISREYPNKVLLNGQLESLPLEYNDDLLVFRGGRTAVVETAAGITLTFDWSSTVSVTLPSNYQGAVCGLCGNYNGKAQDDLTMRDGQTAADGVKLGESWQVALVPGCSSVCQGPWCHACADSQREVYRAQKYCGIIADKAGPFKECHSKIDPAPYLEDCVFDACQYNGHHGSVCDAITAYVSACQSSGIAVSSWRTEAFCRNNVVPANSHYTLCAKGCPATCARLTSVNCKRACAESCECDEGFLLSGDVCVPVKDCGCSYDGHYYRRGDVFYPENECVEKCTCGENGAVSCQKVKCRPGETCKLLNGVKGCHPEGQAKCVASGDPHYISFDGRRFDFQGTCVYVLAKVCDDDKGQLTSFTVTQGNEKYGNGNVAVTKSVGVDVYGFVIYIQQGVSWKVIVEDELVNLPLTYMMGA</sequence>
<dbReference type="GO" id="GO:0005615">
    <property type="term" value="C:extracellular space"/>
    <property type="evidence" value="ECO:0007669"/>
    <property type="project" value="TreeGrafter"/>
</dbReference>
<evidence type="ECO:0000256" key="2">
    <source>
        <dbReference type="ARBA" id="ARBA00023157"/>
    </source>
</evidence>
<dbReference type="EMBL" id="JBBPFD010000019">
    <property type="protein sequence ID" value="KAK7886668.1"/>
    <property type="molecule type" value="Genomic_DNA"/>
</dbReference>
<dbReference type="PANTHER" id="PTHR11339">
    <property type="entry name" value="EXTRACELLULAR MATRIX GLYCOPROTEIN RELATED"/>
    <property type="match status" value="1"/>
</dbReference>
<feature type="domain" description="VWFD" evidence="5">
    <location>
        <begin position="637"/>
        <end position="710"/>
    </location>
</feature>
<gene>
    <name evidence="6" type="ORF">WMY93_026289</name>
</gene>
<dbReference type="CDD" id="cd19941">
    <property type="entry name" value="TIL"/>
    <property type="match status" value="5"/>
</dbReference>
<dbReference type="PANTHER" id="PTHR11339:SF244">
    <property type="entry name" value="IGGFC-BINDING PROTEIN"/>
    <property type="match status" value="1"/>
</dbReference>
<dbReference type="InterPro" id="IPR025615">
    <property type="entry name" value="TILa_dom"/>
</dbReference>
<dbReference type="PROSITE" id="PS51233">
    <property type="entry name" value="VWFD"/>
    <property type="match status" value="6"/>
</dbReference>
<dbReference type="Pfam" id="PF08742">
    <property type="entry name" value="C8"/>
    <property type="match status" value="4"/>
</dbReference>
<dbReference type="Pfam" id="PF01826">
    <property type="entry name" value="TIL"/>
    <property type="match status" value="5"/>
</dbReference>